<feature type="region of interest" description="Disordered" evidence="1">
    <location>
        <begin position="613"/>
        <end position="639"/>
    </location>
</feature>
<dbReference type="Proteomes" id="UP001301958">
    <property type="component" value="Unassembled WGS sequence"/>
</dbReference>
<dbReference type="AlphaFoldDB" id="A0AAN7GP19"/>
<evidence type="ECO:0000313" key="4">
    <source>
        <dbReference type="Proteomes" id="UP001301958"/>
    </source>
</evidence>
<dbReference type="EMBL" id="MU865421">
    <property type="protein sequence ID" value="KAK4223606.1"/>
    <property type="molecule type" value="Genomic_DNA"/>
</dbReference>
<proteinExistence type="predicted"/>
<keyword evidence="2" id="KW-0472">Membrane</keyword>
<dbReference type="Pfam" id="PF11915">
    <property type="entry name" value="DUF3433"/>
    <property type="match status" value="1"/>
</dbReference>
<feature type="transmembrane region" description="Helical" evidence="2">
    <location>
        <begin position="513"/>
        <end position="532"/>
    </location>
</feature>
<evidence type="ECO:0000256" key="2">
    <source>
        <dbReference type="SAM" id="Phobius"/>
    </source>
</evidence>
<name>A0AAN7GP19_9PEZI</name>
<evidence type="ECO:0000313" key="3">
    <source>
        <dbReference type="EMBL" id="KAK4223606.1"/>
    </source>
</evidence>
<feature type="region of interest" description="Disordered" evidence="1">
    <location>
        <begin position="658"/>
        <end position="684"/>
    </location>
</feature>
<keyword evidence="4" id="KW-1185">Reference proteome</keyword>
<accession>A0AAN7GP19</accession>
<protein>
    <submittedName>
        <fullName evidence="3">Uncharacterized protein</fullName>
    </submittedName>
</protein>
<organism evidence="3 4">
    <name type="scientific">Podospora fimiseda</name>
    <dbReference type="NCBI Taxonomy" id="252190"/>
    <lineage>
        <taxon>Eukaryota</taxon>
        <taxon>Fungi</taxon>
        <taxon>Dikarya</taxon>
        <taxon>Ascomycota</taxon>
        <taxon>Pezizomycotina</taxon>
        <taxon>Sordariomycetes</taxon>
        <taxon>Sordariomycetidae</taxon>
        <taxon>Sordariales</taxon>
        <taxon>Podosporaceae</taxon>
        <taxon>Podospora</taxon>
    </lineage>
</organism>
<dbReference type="InterPro" id="IPR021840">
    <property type="entry name" value="DUF3433"/>
</dbReference>
<feature type="transmembrane region" description="Helical" evidence="2">
    <location>
        <begin position="391"/>
        <end position="416"/>
    </location>
</feature>
<feature type="transmembrane region" description="Helical" evidence="2">
    <location>
        <begin position="463"/>
        <end position="480"/>
    </location>
</feature>
<keyword evidence="2" id="KW-0812">Transmembrane</keyword>
<evidence type="ECO:0000256" key="1">
    <source>
        <dbReference type="SAM" id="MobiDB-lite"/>
    </source>
</evidence>
<reference evidence="3" key="2">
    <citation type="submission" date="2023-05" db="EMBL/GenBank/DDBJ databases">
        <authorList>
            <consortium name="Lawrence Berkeley National Laboratory"/>
            <person name="Steindorff A."/>
            <person name="Hensen N."/>
            <person name="Bonometti L."/>
            <person name="Westerberg I."/>
            <person name="Brannstrom I.O."/>
            <person name="Guillou S."/>
            <person name="Cros-Aarteil S."/>
            <person name="Calhoun S."/>
            <person name="Haridas S."/>
            <person name="Kuo A."/>
            <person name="Mondo S."/>
            <person name="Pangilinan J."/>
            <person name="Riley R."/>
            <person name="Labutti K."/>
            <person name="Andreopoulos B."/>
            <person name="Lipzen A."/>
            <person name="Chen C."/>
            <person name="Yanf M."/>
            <person name="Daum C."/>
            <person name="Ng V."/>
            <person name="Clum A."/>
            <person name="Ohm R."/>
            <person name="Martin F."/>
            <person name="Silar P."/>
            <person name="Natvig D."/>
            <person name="Lalanne C."/>
            <person name="Gautier V."/>
            <person name="Ament-Velasquez S.L."/>
            <person name="Kruys A."/>
            <person name="Hutchinson M.I."/>
            <person name="Powell A.J."/>
            <person name="Barry K."/>
            <person name="Miller A.N."/>
            <person name="Grigoriev I.V."/>
            <person name="Debuchy R."/>
            <person name="Gladieux P."/>
            <person name="Thoren M.H."/>
            <person name="Johannesson H."/>
        </authorList>
    </citation>
    <scope>NUCLEOTIDE SEQUENCE</scope>
    <source>
        <strain evidence="3">CBS 990.96</strain>
    </source>
</reference>
<gene>
    <name evidence="3" type="ORF">QBC38DRAFT_45553</name>
</gene>
<reference evidence="3" key="1">
    <citation type="journal article" date="2023" name="Mol. Phylogenet. Evol.">
        <title>Genome-scale phylogeny and comparative genomics of the fungal order Sordariales.</title>
        <authorList>
            <person name="Hensen N."/>
            <person name="Bonometti L."/>
            <person name="Westerberg I."/>
            <person name="Brannstrom I.O."/>
            <person name="Guillou S."/>
            <person name="Cros-Aarteil S."/>
            <person name="Calhoun S."/>
            <person name="Haridas S."/>
            <person name="Kuo A."/>
            <person name="Mondo S."/>
            <person name="Pangilinan J."/>
            <person name="Riley R."/>
            <person name="LaButti K."/>
            <person name="Andreopoulos B."/>
            <person name="Lipzen A."/>
            <person name="Chen C."/>
            <person name="Yan M."/>
            <person name="Daum C."/>
            <person name="Ng V."/>
            <person name="Clum A."/>
            <person name="Steindorff A."/>
            <person name="Ohm R.A."/>
            <person name="Martin F."/>
            <person name="Silar P."/>
            <person name="Natvig D.O."/>
            <person name="Lalanne C."/>
            <person name="Gautier V."/>
            <person name="Ament-Velasquez S.L."/>
            <person name="Kruys A."/>
            <person name="Hutchinson M.I."/>
            <person name="Powell A.J."/>
            <person name="Barry K."/>
            <person name="Miller A.N."/>
            <person name="Grigoriev I.V."/>
            <person name="Debuchy R."/>
            <person name="Gladieux P."/>
            <person name="Hiltunen Thoren M."/>
            <person name="Johannesson H."/>
        </authorList>
    </citation>
    <scope>NUCLEOTIDE SEQUENCE</scope>
    <source>
        <strain evidence="3">CBS 990.96</strain>
    </source>
</reference>
<keyword evidence="2" id="KW-1133">Transmembrane helix</keyword>
<comment type="caution">
    <text evidence="3">The sequence shown here is derived from an EMBL/GenBank/DDBJ whole genome shotgun (WGS) entry which is preliminary data.</text>
</comment>
<sequence length="684" mass="75230">MPCDTVRHYSNSTLVRRVPPPDQYGHFPDTAITVGMSWLAVRYPDPLYELITHVLTTVIWQPLKIGETCPVKCDGPALVFLTPACWQSWVHAAVQQKHIFLNNPNVVLYHRESVEGQVKPCEPPKAPCIETITTDIYRPVTRITFIETYRYPSVEEITVAPVVITPIPVVTQNTIIDTDSNGRPTTTVVDVFVSWMDQTVTLSDNKGSPTQTRILTALGPHPTTVGNVVVTIAAESPSYTTVALTVFDEEGSGIYTKTRLEEIWKGKTLAVTLRNPYGVPTATTIYSMETLLKTRTALNFADVSDGGLPTATVTATFTNPQYIRGTKTMTDSHRLATKTITNIGYGGVYMTLTGSDGQPVATIFTDLYFPRQPNGTGGSPPSFHPFSRGDYLLATFAPVLLVVPLGILTQVINLYLKVPIPHYALARKRDGATAADSLCVKTGGIYGYITGFRLLFTNRESMFLVRLMLLLFSAVTVSMSTEAFGIKLYGVCTAQSFSSCHMGIAVYRTPGRLVQIFLSLCLVLVVLLGVSLSRSESKLPACALQTRTISRMASLVSGTNNETRKLFQSIKVNPNNDHISRKWLIKSLEGYSFMIRRRVSQVETRPQSSVLAPSSQVNLVMPSSSTSPPSPQDQAELLDNQKSSDIFPYEFKAIPIQQLQPTTKKTKHENSTCIKIPKVPPGPL</sequence>